<evidence type="ECO:0000313" key="1">
    <source>
        <dbReference type="EMBL" id="UNY47043.1"/>
    </source>
</evidence>
<accession>A0AAE9G8M4</accession>
<organism evidence="1 2">
    <name type="scientific">Cronobacter phage LPCS28</name>
    <dbReference type="NCBI Taxonomy" id="2924885"/>
    <lineage>
        <taxon>Viruses</taxon>
        <taxon>Duplodnaviria</taxon>
        <taxon>Heunggongvirae</taxon>
        <taxon>Uroviricota</taxon>
        <taxon>Caudoviricetes</taxon>
        <taxon>Pantevenvirales</taxon>
        <taxon>Straboviridae</taxon>
        <taxon>Nanhuvirus</taxon>
        <taxon>Nanhuvirus LPCS28</taxon>
    </lineage>
</organism>
<dbReference type="Proteomes" id="UP000832072">
    <property type="component" value="Segment"/>
</dbReference>
<proteinExistence type="predicted"/>
<evidence type="ECO:0000313" key="2">
    <source>
        <dbReference type="Proteomes" id="UP000832072"/>
    </source>
</evidence>
<name>A0AAE9G8M4_9CAUD</name>
<gene>
    <name evidence="1" type="ORF">EHEKIMEA_00161</name>
</gene>
<dbReference type="EMBL" id="OM638103">
    <property type="protein sequence ID" value="UNY47043.1"/>
    <property type="molecule type" value="Genomic_DNA"/>
</dbReference>
<keyword evidence="2" id="KW-1185">Reference proteome</keyword>
<reference evidence="1 2" key="1">
    <citation type="submission" date="2022-02" db="EMBL/GenBank/DDBJ databases">
        <authorList>
            <person name="Tian F."/>
            <person name="Li J."/>
            <person name="Li F."/>
            <person name="Tong Y."/>
        </authorList>
    </citation>
    <scope>NUCLEOTIDE SEQUENCE [LARGE SCALE GENOMIC DNA]</scope>
</reference>
<protein>
    <submittedName>
        <fullName evidence="1">Uncharacterized protein</fullName>
    </submittedName>
</protein>
<sequence>MKAKITYCYPRMFVTKRGEPIIRENQIGEIVDAVYRNGNTEILFSDFSFVKIFGDAFKDKGPMQLEVL</sequence>